<evidence type="ECO:0000256" key="1">
    <source>
        <dbReference type="SAM" id="MobiDB-lite"/>
    </source>
</evidence>
<evidence type="ECO:0000256" key="2">
    <source>
        <dbReference type="SAM" id="Phobius"/>
    </source>
</evidence>
<dbReference type="InterPro" id="IPR046314">
    <property type="entry name" value="DUF6466"/>
</dbReference>
<proteinExistence type="predicted"/>
<gene>
    <name evidence="3" type="ORF">CYJ70_00190</name>
</gene>
<evidence type="ECO:0000313" key="3">
    <source>
        <dbReference type="EMBL" id="PKZ54830.1"/>
    </source>
</evidence>
<dbReference type="Pfam" id="PF20070">
    <property type="entry name" value="DUF6466"/>
    <property type="match status" value="1"/>
</dbReference>
<feature type="compositionally biased region" description="Low complexity" evidence="1">
    <location>
        <begin position="155"/>
        <end position="164"/>
    </location>
</feature>
<organism evidence="3 4">
    <name type="scientific">Gardnerella pickettii</name>
    <dbReference type="NCBI Taxonomy" id="2914924"/>
    <lineage>
        <taxon>Bacteria</taxon>
        <taxon>Bacillati</taxon>
        <taxon>Actinomycetota</taxon>
        <taxon>Actinomycetes</taxon>
        <taxon>Bifidobacteriales</taxon>
        <taxon>Bifidobacteriaceae</taxon>
        <taxon>Gardnerella</taxon>
    </lineage>
</organism>
<protein>
    <submittedName>
        <fullName evidence="3">Cell surface protein</fullName>
    </submittedName>
</protein>
<keyword evidence="2" id="KW-0812">Transmembrane</keyword>
<accession>A0ABX4SHY2</accession>
<name>A0ABX4SHY2_9BIFI</name>
<reference evidence="3 4" key="1">
    <citation type="submission" date="2017-12" db="EMBL/GenBank/DDBJ databases">
        <title>Phylogenetic diversity of female urinary microbiome.</title>
        <authorList>
            <person name="Thomas-White K."/>
            <person name="Wolfe A.J."/>
        </authorList>
    </citation>
    <scope>NUCLEOTIDE SEQUENCE [LARGE SCALE GENOMIC DNA]</scope>
    <source>
        <strain evidence="3 4">UMB0833</strain>
    </source>
</reference>
<feature type="region of interest" description="Disordered" evidence="1">
    <location>
        <begin position="122"/>
        <end position="217"/>
    </location>
</feature>
<sequence length="217" mass="24476">MLDYKVEEAYMISKITPKSFLRFSIIAISSIVIFLCMVSIYLIATNLKAESTYNAATKSLINNIKASKKVDADKETLVVSQKQVDDQFNEAKSPYTILMPHLLKSINHNAIISKELTKSLQNQLNQDKKDTDSNAQTSQNNRKNMLNKAQEKSNKSSLSNSQKSKIQDLLKQNNQSDSSQNSQNQSDQNSDDSTKDESNKNEKTKSSKKEDSSNKPW</sequence>
<keyword evidence="4" id="KW-1185">Reference proteome</keyword>
<feature type="transmembrane region" description="Helical" evidence="2">
    <location>
        <begin position="20"/>
        <end position="44"/>
    </location>
</feature>
<keyword evidence="2" id="KW-0472">Membrane</keyword>
<dbReference type="RefSeq" id="WP_018639164.1">
    <property type="nucleotide sequence ID" value="NZ_JBLLQH010000009.1"/>
</dbReference>
<evidence type="ECO:0000313" key="4">
    <source>
        <dbReference type="Proteomes" id="UP000234904"/>
    </source>
</evidence>
<dbReference type="EMBL" id="PKJE01000001">
    <property type="protein sequence ID" value="PKZ54830.1"/>
    <property type="molecule type" value="Genomic_DNA"/>
</dbReference>
<dbReference type="Proteomes" id="UP000234904">
    <property type="component" value="Unassembled WGS sequence"/>
</dbReference>
<comment type="caution">
    <text evidence="3">The sequence shown here is derived from an EMBL/GenBank/DDBJ whole genome shotgun (WGS) entry which is preliminary data.</text>
</comment>
<feature type="compositionally biased region" description="Low complexity" evidence="1">
    <location>
        <begin position="172"/>
        <end position="188"/>
    </location>
</feature>
<feature type="compositionally biased region" description="Basic and acidic residues" evidence="1">
    <location>
        <begin position="192"/>
        <end position="217"/>
    </location>
</feature>
<keyword evidence="2" id="KW-1133">Transmembrane helix</keyword>
<feature type="compositionally biased region" description="Polar residues" evidence="1">
    <location>
        <begin position="133"/>
        <end position="144"/>
    </location>
</feature>